<dbReference type="Proteomes" id="UP000177905">
    <property type="component" value="Unassembled WGS sequence"/>
</dbReference>
<organism evidence="2 3">
    <name type="scientific">candidate division WOR-1 bacterium RIFOXYB2_FULL_36_35</name>
    <dbReference type="NCBI Taxonomy" id="1802578"/>
    <lineage>
        <taxon>Bacteria</taxon>
        <taxon>Bacillati</taxon>
        <taxon>Saganbacteria</taxon>
    </lineage>
</organism>
<evidence type="ECO:0000313" key="2">
    <source>
        <dbReference type="EMBL" id="OGC14852.1"/>
    </source>
</evidence>
<reference evidence="2 3" key="1">
    <citation type="journal article" date="2016" name="Nat. Commun.">
        <title>Thousands of microbial genomes shed light on interconnected biogeochemical processes in an aquifer system.</title>
        <authorList>
            <person name="Anantharaman K."/>
            <person name="Brown C.T."/>
            <person name="Hug L.A."/>
            <person name="Sharon I."/>
            <person name="Castelle C.J."/>
            <person name="Probst A.J."/>
            <person name="Thomas B.C."/>
            <person name="Singh A."/>
            <person name="Wilkins M.J."/>
            <person name="Karaoz U."/>
            <person name="Brodie E.L."/>
            <person name="Williams K.H."/>
            <person name="Hubbard S.S."/>
            <person name="Banfield J.F."/>
        </authorList>
    </citation>
    <scope>NUCLEOTIDE SEQUENCE [LARGE SCALE GENOMIC DNA]</scope>
</reference>
<keyword evidence="1" id="KW-1133">Transmembrane helix</keyword>
<proteinExistence type="predicted"/>
<keyword evidence="1" id="KW-0472">Membrane</keyword>
<comment type="caution">
    <text evidence="2">The sequence shown here is derived from an EMBL/GenBank/DDBJ whole genome shotgun (WGS) entry which is preliminary data.</text>
</comment>
<gene>
    <name evidence="2" type="ORF">A2290_00980</name>
</gene>
<protein>
    <submittedName>
        <fullName evidence="2">Uncharacterized protein</fullName>
    </submittedName>
</protein>
<sequence>MDKIKGTVCLVETQRNITTTARLLNKFRLIGRGHMLDRLLREMASNNNLKINLTVMGERTTADVANGTDLCIGISLYAKGLRAAGIIGNKHEDSMVHFEKGIYPKGYFRRFFSILISDTVADMQFAFAAMGVSLKIDNDTFSPFNRGDFYRKINWGKDFNRDSVIGRGIGYIFVAGILGGLTGLAYSFFYENYGFMRYAGVGFLSGIALPLLVCESYLLMRNMYRNFTFDSKFIQFIELFEKKVSDRQIKKAAGILNCIDDFNALGIILDKVHKDNHGRLIKKLSCYNSGSGGGISHGNGGSSWHVSGDSGSNDVIYWSD</sequence>
<keyword evidence="1" id="KW-0812">Transmembrane</keyword>
<dbReference type="AlphaFoldDB" id="A0A1F4S344"/>
<evidence type="ECO:0000256" key="1">
    <source>
        <dbReference type="SAM" id="Phobius"/>
    </source>
</evidence>
<feature type="transmembrane region" description="Helical" evidence="1">
    <location>
        <begin position="195"/>
        <end position="219"/>
    </location>
</feature>
<feature type="transmembrane region" description="Helical" evidence="1">
    <location>
        <begin position="169"/>
        <end position="189"/>
    </location>
</feature>
<evidence type="ECO:0000313" key="3">
    <source>
        <dbReference type="Proteomes" id="UP000177905"/>
    </source>
</evidence>
<dbReference type="EMBL" id="MEUA01000029">
    <property type="protein sequence ID" value="OGC14852.1"/>
    <property type="molecule type" value="Genomic_DNA"/>
</dbReference>
<accession>A0A1F4S344</accession>
<name>A0A1F4S344_UNCSA</name>